<feature type="region of interest" description="Disordered" evidence="2">
    <location>
        <begin position="456"/>
        <end position="555"/>
    </location>
</feature>
<dbReference type="AlphaFoldDB" id="A0ABD3LZY1"/>
<dbReference type="InterPro" id="IPR015943">
    <property type="entry name" value="WD40/YVTN_repeat-like_dom_sf"/>
</dbReference>
<organism evidence="3 4">
    <name type="scientific">Discostella pseudostelligera</name>
    <dbReference type="NCBI Taxonomy" id="259834"/>
    <lineage>
        <taxon>Eukaryota</taxon>
        <taxon>Sar</taxon>
        <taxon>Stramenopiles</taxon>
        <taxon>Ochrophyta</taxon>
        <taxon>Bacillariophyta</taxon>
        <taxon>Coscinodiscophyceae</taxon>
        <taxon>Thalassiosirophycidae</taxon>
        <taxon>Stephanodiscales</taxon>
        <taxon>Stephanodiscaceae</taxon>
        <taxon>Discostella</taxon>
    </lineage>
</organism>
<feature type="compositionally biased region" description="Acidic residues" evidence="2">
    <location>
        <begin position="77"/>
        <end position="92"/>
    </location>
</feature>
<dbReference type="EMBL" id="JALLBG020000268">
    <property type="protein sequence ID" value="KAL3757329.1"/>
    <property type="molecule type" value="Genomic_DNA"/>
</dbReference>
<feature type="region of interest" description="Disordered" evidence="2">
    <location>
        <begin position="1018"/>
        <end position="1054"/>
    </location>
</feature>
<feature type="compositionally biased region" description="Basic and acidic residues" evidence="2">
    <location>
        <begin position="831"/>
        <end position="845"/>
    </location>
</feature>
<feature type="compositionally biased region" description="Polar residues" evidence="2">
    <location>
        <begin position="257"/>
        <end position="266"/>
    </location>
</feature>
<dbReference type="Pfam" id="PF00400">
    <property type="entry name" value="WD40"/>
    <property type="match status" value="3"/>
</dbReference>
<feature type="region of interest" description="Disordered" evidence="2">
    <location>
        <begin position="378"/>
        <end position="432"/>
    </location>
</feature>
<feature type="compositionally biased region" description="Basic and acidic residues" evidence="2">
    <location>
        <begin position="495"/>
        <end position="505"/>
    </location>
</feature>
<dbReference type="InterPro" id="IPR001680">
    <property type="entry name" value="WD40_rpt"/>
</dbReference>
<feature type="compositionally biased region" description="Low complexity" evidence="2">
    <location>
        <begin position="12"/>
        <end position="27"/>
    </location>
</feature>
<proteinExistence type="predicted"/>
<evidence type="ECO:0000256" key="2">
    <source>
        <dbReference type="SAM" id="MobiDB-lite"/>
    </source>
</evidence>
<name>A0ABD3LZY1_9STRA</name>
<gene>
    <name evidence="3" type="ORF">ACHAWU_008490</name>
</gene>
<feature type="compositionally biased region" description="Polar residues" evidence="2">
    <location>
        <begin position="49"/>
        <end position="62"/>
    </location>
</feature>
<evidence type="ECO:0000256" key="1">
    <source>
        <dbReference type="PROSITE-ProRule" id="PRU00221"/>
    </source>
</evidence>
<dbReference type="PANTHER" id="PTHR22874">
    <property type="entry name" value="ACTIVATING MOLECULE IN BECN1-REGULATED AUTOPHAGY PROTEIN 1"/>
    <property type="match status" value="1"/>
</dbReference>
<comment type="caution">
    <text evidence="3">The sequence shown here is derived from an EMBL/GenBank/DDBJ whole genome shotgun (WGS) entry which is preliminary data.</text>
</comment>
<protein>
    <submittedName>
        <fullName evidence="3">Uncharacterized protein</fullName>
    </submittedName>
</protein>
<feature type="region of interest" description="Disordered" evidence="2">
    <location>
        <begin position="817"/>
        <end position="845"/>
    </location>
</feature>
<sequence length="1253" mass="138736">MMSAQGQGQGGERQQQQQQQERGQQGQVSDDATMRTVDTNDDDDDDNFSTRTRSYNSMQTLLRNDGPEEGVSGNATNDDDNPETENGMDDDEEVEVEAGVDDDDDDDDSNYWMTAFEEEDEEFIDPFDVDAYKILHFPGAMDCRGRNIVHILYDRSLFGPRFRRNKIMGARYPGNNTNSAGVDDTGTRENTISALYGAQMISSAPTAPPILIDPIQVHRHAPQVQNQAPPSNYSAPQTPPAQYSSDAAAPPPPPSSNLNERTNNYSVAPHTPPAATQASGFGQYSGAVQPYQPTQQLHLQQQHHYKSIISGNDDVDTDVHINNTSTDNSNINNLHRRRDNVDVFQDVTSEIVAFAEYASATNFKASYLNHLNDGLDVQPRTGADRRRGGGAINDDDGGLRRRDATRGGGVDHAEVDESRSNNGDGNESRYTQEQLETNRLLQEHLRMYRLPRQQQLHPVSDGGTSAAGGGASDAANGETAGNERVGTGNQNNVNESDRQQMEATRRMHQLQRQSMRASLHPPSRHGNYHRPPGQQPPYRRPNININNNNDAPTTPTRAVSTISIAFSPDSRTVASTHGDHTVKISCCHTGKLIRSLEGHPRTPWTVKFHPTNSRIVASGCLGYQVRVWDWNFQKESVRKQRTMDRERRWKGRYDFATLRSPTWGGIDAADEWGNVGGRGDVMGVDSFNNYFGPTSPRGVVEQHPWRSMAPAATAREEGDEEKQCMWGFANSNIQVPAENDDFASCILAGAGIPLDDPAWYDTESEAYNYDTGIGVCLHMIRLHSAVISLSFHPSGEVLAMASGSTLHIWDYNEENRNKERKPKAGAISLHPSERESESRMLNRSEHNDFPRTQTIDFRHASALRCVHFPPCGTAIIVGGVNPLSANEGLSSNRDPRRATSFYLRLWDFSLDAVLNPTTSSGKEVKSSTNGAALPRGGRISDDGELTWDYRVLKEILSNPRTIIPRVLLYNDGGFDISKDGMVLSACAEFWLPDGIESATELLDSQQQIEESQQLLREDYDQANSPPSSPVIQRCNSSPPRREQAMCPDPRTPPANYFHPTLEPPSPPGKRNLPNIPRAPPVHNPHPLSIVAACHPAHREGHGRYVPHIAAVSLDTSMPPNGEPLPLNPRIVRTESMRRNPNLGKLLHAAPLDGAKSSGVTCVKLSPSAEYCLLGYGVRENIQSAYEHQGRHPVTSLYNVKKGMQHVCTLTCANDDVNIARFHPDSGHGFVYGTKQGRVRVLAKRPWNYYHLEE</sequence>
<keyword evidence="1" id="KW-0853">WD repeat</keyword>
<feature type="compositionally biased region" description="Polar residues" evidence="2">
    <location>
        <begin position="1021"/>
        <end position="1038"/>
    </location>
</feature>
<evidence type="ECO:0000313" key="4">
    <source>
        <dbReference type="Proteomes" id="UP001530293"/>
    </source>
</evidence>
<dbReference type="Proteomes" id="UP001530293">
    <property type="component" value="Unassembled WGS sequence"/>
</dbReference>
<feature type="compositionally biased region" description="Basic and acidic residues" evidence="2">
    <location>
        <begin position="397"/>
        <end position="419"/>
    </location>
</feature>
<dbReference type="InterPro" id="IPR052596">
    <property type="entry name" value="AMBRA1_autophagy"/>
</dbReference>
<dbReference type="SMART" id="SM00320">
    <property type="entry name" value="WD40"/>
    <property type="match status" value="5"/>
</dbReference>
<evidence type="ECO:0000313" key="3">
    <source>
        <dbReference type="EMBL" id="KAL3757329.1"/>
    </source>
</evidence>
<feature type="repeat" description="WD" evidence="1">
    <location>
        <begin position="596"/>
        <end position="629"/>
    </location>
</feature>
<dbReference type="SUPFAM" id="SSF50978">
    <property type="entry name" value="WD40 repeat-like"/>
    <property type="match status" value="1"/>
</dbReference>
<feature type="region of interest" description="Disordered" evidence="2">
    <location>
        <begin position="222"/>
        <end position="287"/>
    </location>
</feature>
<feature type="compositionally biased region" description="Polar residues" evidence="2">
    <location>
        <begin position="223"/>
        <end position="236"/>
    </location>
</feature>
<dbReference type="PANTHER" id="PTHR22874:SF1">
    <property type="entry name" value="ACTIVATING MOLECULE IN BECN1-REGULATED AUTOPHAGY PROTEIN 1"/>
    <property type="match status" value="1"/>
</dbReference>
<dbReference type="Gene3D" id="2.130.10.10">
    <property type="entry name" value="YVTN repeat-like/Quinoprotein amine dehydrogenase"/>
    <property type="match status" value="2"/>
</dbReference>
<dbReference type="InterPro" id="IPR036322">
    <property type="entry name" value="WD40_repeat_dom_sf"/>
</dbReference>
<feature type="region of interest" description="Disordered" evidence="2">
    <location>
        <begin position="1"/>
        <end position="92"/>
    </location>
</feature>
<dbReference type="PROSITE" id="PS50082">
    <property type="entry name" value="WD_REPEATS_2"/>
    <property type="match status" value="1"/>
</dbReference>
<accession>A0ABD3LZY1</accession>
<feature type="compositionally biased region" description="Polar residues" evidence="2">
    <location>
        <begin position="420"/>
        <end position="432"/>
    </location>
</feature>
<reference evidence="3 4" key="1">
    <citation type="submission" date="2024-10" db="EMBL/GenBank/DDBJ databases">
        <title>Updated reference genomes for cyclostephanoid diatoms.</title>
        <authorList>
            <person name="Roberts W.R."/>
            <person name="Alverson A.J."/>
        </authorList>
    </citation>
    <scope>NUCLEOTIDE SEQUENCE [LARGE SCALE GENOMIC DNA]</scope>
    <source>
        <strain evidence="3 4">AJA232-27</strain>
    </source>
</reference>
<feature type="compositionally biased region" description="Low complexity" evidence="2">
    <location>
        <begin position="540"/>
        <end position="549"/>
    </location>
</feature>
<keyword evidence="4" id="KW-1185">Reference proteome</keyword>